<gene>
    <name evidence="2" type="ORF">J2S43_006011</name>
</gene>
<evidence type="ECO:0000313" key="3">
    <source>
        <dbReference type="Proteomes" id="UP001240984"/>
    </source>
</evidence>
<feature type="compositionally biased region" description="Low complexity" evidence="1">
    <location>
        <begin position="102"/>
        <end position="111"/>
    </location>
</feature>
<keyword evidence="3" id="KW-1185">Reference proteome</keyword>
<feature type="region of interest" description="Disordered" evidence="1">
    <location>
        <begin position="102"/>
        <end position="122"/>
    </location>
</feature>
<evidence type="ECO:0000256" key="1">
    <source>
        <dbReference type="SAM" id="MobiDB-lite"/>
    </source>
</evidence>
<sequence length="122" mass="12685">MRTTEEAEAWGVGQPSDIEGDAVRALEALRRAAHFLAHYEAAQAALSPGAPPARSPLTALVEEGVDAADRVLSHLRAQSRGEWSVISGGTAPWSVLTERGVAAPARAPVGRRPADGQGDPGE</sequence>
<dbReference type="Proteomes" id="UP001240984">
    <property type="component" value="Unassembled WGS sequence"/>
</dbReference>
<dbReference type="EMBL" id="JAUSRA010000001">
    <property type="protein sequence ID" value="MDP9797499.1"/>
    <property type="molecule type" value="Genomic_DNA"/>
</dbReference>
<name>A0ABT9N1B8_9ACTN</name>
<proteinExistence type="predicted"/>
<comment type="caution">
    <text evidence="2">The sequence shown here is derived from an EMBL/GenBank/DDBJ whole genome shotgun (WGS) entry which is preliminary data.</text>
</comment>
<protein>
    <submittedName>
        <fullName evidence="2">Uncharacterized protein</fullName>
    </submittedName>
</protein>
<reference evidence="2 3" key="1">
    <citation type="submission" date="2023-07" db="EMBL/GenBank/DDBJ databases">
        <title>Sequencing the genomes of 1000 actinobacteria strains.</title>
        <authorList>
            <person name="Klenk H.-P."/>
        </authorList>
    </citation>
    <scope>NUCLEOTIDE SEQUENCE [LARGE SCALE GENOMIC DNA]</scope>
    <source>
        <strain evidence="2 3">DSM 44710</strain>
    </source>
</reference>
<dbReference type="RefSeq" id="WP_306834894.1">
    <property type="nucleotide sequence ID" value="NZ_JAUSRA010000001.1"/>
</dbReference>
<accession>A0ABT9N1B8</accession>
<organism evidence="2 3">
    <name type="scientific">Catenuloplanes nepalensis</name>
    <dbReference type="NCBI Taxonomy" id="587533"/>
    <lineage>
        <taxon>Bacteria</taxon>
        <taxon>Bacillati</taxon>
        <taxon>Actinomycetota</taxon>
        <taxon>Actinomycetes</taxon>
        <taxon>Micromonosporales</taxon>
        <taxon>Micromonosporaceae</taxon>
        <taxon>Catenuloplanes</taxon>
    </lineage>
</organism>
<evidence type="ECO:0000313" key="2">
    <source>
        <dbReference type="EMBL" id="MDP9797499.1"/>
    </source>
</evidence>